<dbReference type="AlphaFoldDB" id="A0A0M8MXI7"/>
<evidence type="ECO:0000256" key="6">
    <source>
        <dbReference type="PIRSR" id="PIRSR000137-1"/>
    </source>
</evidence>
<dbReference type="InterPro" id="IPR000172">
    <property type="entry name" value="GMC_OxRdtase_N"/>
</dbReference>
<dbReference type="PANTHER" id="PTHR11552">
    <property type="entry name" value="GLUCOSE-METHANOL-CHOLINE GMC OXIDOREDUCTASE"/>
    <property type="match status" value="1"/>
</dbReference>
<feature type="compositionally biased region" description="Low complexity" evidence="8">
    <location>
        <begin position="635"/>
        <end position="675"/>
    </location>
</feature>
<gene>
    <name evidence="11" type="ORF">Malapachy_2961</name>
</gene>
<feature type="signal peptide" evidence="9">
    <location>
        <begin position="1"/>
        <end position="18"/>
    </location>
</feature>
<dbReference type="Proteomes" id="UP000037751">
    <property type="component" value="Unassembled WGS sequence"/>
</dbReference>
<feature type="active site" description="Proton acceptor" evidence="6">
    <location>
        <position position="605"/>
    </location>
</feature>
<reference evidence="11 12" key="1">
    <citation type="submission" date="2015-07" db="EMBL/GenBank/DDBJ databases">
        <title>Draft Genome Sequence of Malassezia furfur CBS1878 and Malassezia pachydermatis CBS1879.</title>
        <authorList>
            <person name="Triana S."/>
            <person name="Ohm R."/>
            <person name="Gonzalez A."/>
            <person name="DeCock H."/>
            <person name="Restrepo S."/>
            <person name="Celis A."/>
        </authorList>
    </citation>
    <scope>NUCLEOTIDE SEQUENCE [LARGE SCALE GENOMIC DNA]</scope>
    <source>
        <strain evidence="11 12">CBS 1879</strain>
    </source>
</reference>
<dbReference type="InterPro" id="IPR027424">
    <property type="entry name" value="Glucose_Oxidase_domain_2"/>
</dbReference>
<keyword evidence="3" id="KW-0285">Flavoprotein</keyword>
<evidence type="ECO:0000256" key="8">
    <source>
        <dbReference type="SAM" id="MobiDB-lite"/>
    </source>
</evidence>
<keyword evidence="9" id="KW-0732">Signal</keyword>
<dbReference type="InterPro" id="IPR007867">
    <property type="entry name" value="GMC_OxRtase_C"/>
</dbReference>
<protein>
    <submittedName>
        <fullName evidence="11">Gmc oxidoreductase</fullName>
    </submittedName>
</protein>
<evidence type="ECO:0000256" key="2">
    <source>
        <dbReference type="ARBA" id="ARBA00010790"/>
    </source>
</evidence>
<feature type="active site" description="Proton donor" evidence="6">
    <location>
        <position position="562"/>
    </location>
</feature>
<sequence>MLYTRLLLLVPFLHVVLASVSDQAHSKGFIRELRRRGLASGPNDLNGKTFDYVIIGGGQAGMVVANRLTEDPNINVAVIEAGPTGYDSDDASRINVPAANLYHSPAKTHLDWQYTVEAQQYLNGATPPWPRGKVLGGSSAINGLYYVRHSKAEQDAWANMIGGQDIWSWDKIYNAMKKAENFTGAKPDVADLARISWETSSHGHGGPVQISYTGKTYELVGAYINASTTAAAPYSRDPDSGNNIGTYVATSTINPANWTRSFARPAYFDPYQFRSNLNVLTGYMVTKIVFDNSDPSNLKATQVKFQKSRDGTEYTVNVGREAILSAGAINTPQLLQVSGVGDANLLKQNNVTLVLDLPGVGYNLQDHLAGGVEWGPKDPSQVPPQSITGDSLTDSYVNSAVAYVNGSNVMKDQWNTFLTNVKNNQTNAVNAYDAPDAVKQGYALTYQTTVDIMEKLVGTIELIFSLTFSKVQVQSALQHPLSRGSVLIKSNNVFDYPKIDPRYLEQSSDMDMLREGFKLARTVGQTAPLSNYLASETNPGTGVTSNPDWENFIRGRVGTEYHPCGTAAMLPREKGGVVDKNLLVYGTSNLRVVDASVIPVVLAAHFMSVIYGVAEIGSDLIKAAQQSATAPQQKTNNTSATGGAAAATASNNPNNNAGKKQGAANPSDSVAANNKGSNAASSYKASAVLISMSLILSALFATL</sequence>
<dbReference type="Pfam" id="PF00732">
    <property type="entry name" value="GMC_oxred_N"/>
    <property type="match status" value="1"/>
</dbReference>
<evidence type="ECO:0000256" key="4">
    <source>
        <dbReference type="ARBA" id="ARBA00022827"/>
    </source>
</evidence>
<keyword evidence="12" id="KW-1185">Reference proteome</keyword>
<evidence type="ECO:0000256" key="3">
    <source>
        <dbReference type="ARBA" id="ARBA00022630"/>
    </source>
</evidence>
<name>A0A0M8MXI7_9BASI</name>
<comment type="similarity">
    <text evidence="2">Belongs to the GMC oxidoreductase family.</text>
</comment>
<dbReference type="Gene3D" id="3.50.50.60">
    <property type="entry name" value="FAD/NAD(P)-binding domain"/>
    <property type="match status" value="1"/>
</dbReference>
<evidence type="ECO:0000313" key="11">
    <source>
        <dbReference type="EMBL" id="KOS16334.1"/>
    </source>
</evidence>
<feature type="chain" id="PRO_5005818782" evidence="9">
    <location>
        <begin position="19"/>
        <end position="703"/>
    </location>
</feature>
<dbReference type="InterPro" id="IPR012132">
    <property type="entry name" value="GMC_OxRdtase"/>
</dbReference>
<dbReference type="PROSITE" id="PS00624">
    <property type="entry name" value="GMC_OXRED_2"/>
    <property type="match status" value="1"/>
</dbReference>
<feature type="binding site" evidence="7">
    <location>
        <position position="285"/>
    </location>
    <ligand>
        <name>FAD</name>
        <dbReference type="ChEBI" id="CHEBI:57692"/>
    </ligand>
</feature>
<comment type="caution">
    <text evidence="11">The sequence shown here is derived from an EMBL/GenBank/DDBJ whole genome shotgun (WGS) entry which is preliminary data.</text>
</comment>
<dbReference type="EMBL" id="LGAV01000001">
    <property type="protein sequence ID" value="KOS16334.1"/>
    <property type="molecule type" value="Genomic_DNA"/>
</dbReference>
<dbReference type="PIRSF" id="PIRSF000137">
    <property type="entry name" value="Alcohol_oxidase"/>
    <property type="match status" value="1"/>
</dbReference>
<feature type="region of interest" description="Disordered" evidence="8">
    <location>
        <begin position="629"/>
        <end position="675"/>
    </location>
</feature>
<dbReference type="RefSeq" id="XP_017993966.1">
    <property type="nucleotide sequence ID" value="XM_018137444.1"/>
</dbReference>
<dbReference type="SUPFAM" id="SSF54373">
    <property type="entry name" value="FAD-linked reductases, C-terminal domain"/>
    <property type="match status" value="1"/>
</dbReference>
<accession>A0A0M8MXI7</accession>
<dbReference type="VEuPathDB" id="FungiDB:Malapachy_2961"/>
<dbReference type="Gene3D" id="4.10.450.10">
    <property type="entry name" value="Glucose Oxidase, domain 2"/>
    <property type="match status" value="1"/>
</dbReference>
<dbReference type="GeneID" id="28729320"/>
<evidence type="ECO:0000256" key="9">
    <source>
        <dbReference type="SAM" id="SignalP"/>
    </source>
</evidence>
<keyword evidence="5" id="KW-0560">Oxidoreductase</keyword>
<dbReference type="GO" id="GO:0050660">
    <property type="term" value="F:flavin adenine dinucleotide binding"/>
    <property type="evidence" value="ECO:0007669"/>
    <property type="project" value="InterPro"/>
</dbReference>
<evidence type="ECO:0000256" key="1">
    <source>
        <dbReference type="ARBA" id="ARBA00001974"/>
    </source>
</evidence>
<comment type="cofactor">
    <cofactor evidence="1 7">
        <name>FAD</name>
        <dbReference type="ChEBI" id="CHEBI:57692"/>
    </cofactor>
</comment>
<evidence type="ECO:0000256" key="5">
    <source>
        <dbReference type="ARBA" id="ARBA00023002"/>
    </source>
</evidence>
<dbReference type="Pfam" id="PF05199">
    <property type="entry name" value="GMC_oxred_C"/>
    <property type="match status" value="1"/>
</dbReference>
<dbReference type="Gene3D" id="3.30.560.10">
    <property type="entry name" value="Glucose Oxidase, domain 3"/>
    <property type="match status" value="1"/>
</dbReference>
<dbReference type="InterPro" id="IPR036188">
    <property type="entry name" value="FAD/NAD-bd_sf"/>
</dbReference>
<evidence type="ECO:0000313" key="12">
    <source>
        <dbReference type="Proteomes" id="UP000037751"/>
    </source>
</evidence>
<feature type="domain" description="Glucose-methanol-choline oxidoreductase N-terminal" evidence="10">
    <location>
        <begin position="327"/>
        <end position="341"/>
    </location>
</feature>
<dbReference type="OrthoDB" id="269227at2759"/>
<evidence type="ECO:0000256" key="7">
    <source>
        <dbReference type="PIRSR" id="PIRSR000137-2"/>
    </source>
</evidence>
<dbReference type="SUPFAM" id="SSF51905">
    <property type="entry name" value="FAD/NAD(P)-binding domain"/>
    <property type="match status" value="1"/>
</dbReference>
<proteinExistence type="inferred from homology"/>
<dbReference type="PANTHER" id="PTHR11552:SF218">
    <property type="entry name" value="GLUCOSE-METHANOL-CHOLINE OXIDOREDUCTASE N-TERMINAL DOMAIN-CONTAINING PROTEIN"/>
    <property type="match status" value="1"/>
</dbReference>
<dbReference type="GO" id="GO:0016614">
    <property type="term" value="F:oxidoreductase activity, acting on CH-OH group of donors"/>
    <property type="evidence" value="ECO:0007669"/>
    <property type="project" value="InterPro"/>
</dbReference>
<keyword evidence="4 7" id="KW-0274">FAD</keyword>
<dbReference type="STRING" id="77020.A0A0M8MXI7"/>
<evidence type="ECO:0000259" key="10">
    <source>
        <dbReference type="PROSITE" id="PS00624"/>
    </source>
</evidence>
<organism evidence="11 12">
    <name type="scientific">Malassezia pachydermatis</name>
    <dbReference type="NCBI Taxonomy" id="77020"/>
    <lineage>
        <taxon>Eukaryota</taxon>
        <taxon>Fungi</taxon>
        <taxon>Dikarya</taxon>
        <taxon>Basidiomycota</taxon>
        <taxon>Ustilaginomycotina</taxon>
        <taxon>Malasseziomycetes</taxon>
        <taxon>Malasseziales</taxon>
        <taxon>Malasseziaceae</taxon>
        <taxon>Malassezia</taxon>
    </lineage>
</organism>
<feature type="binding site" evidence="7">
    <location>
        <position position="134"/>
    </location>
    <ligand>
        <name>FAD</name>
        <dbReference type="ChEBI" id="CHEBI:57692"/>
    </ligand>
</feature>